<gene>
    <name evidence="1" type="ORF">GMARGA_LOCUS38405</name>
</gene>
<evidence type="ECO:0000313" key="1">
    <source>
        <dbReference type="EMBL" id="CAG8846918.1"/>
    </source>
</evidence>
<reference evidence="1 2" key="1">
    <citation type="submission" date="2021-06" db="EMBL/GenBank/DDBJ databases">
        <authorList>
            <person name="Kallberg Y."/>
            <person name="Tangrot J."/>
            <person name="Rosling A."/>
        </authorList>
    </citation>
    <scope>NUCLEOTIDE SEQUENCE [LARGE SCALE GENOMIC DNA]</scope>
    <source>
        <strain evidence="1 2">120-4 pot B 10/14</strain>
    </source>
</reference>
<dbReference type="EMBL" id="CAJVQB010085531">
    <property type="protein sequence ID" value="CAG8846918.1"/>
    <property type="molecule type" value="Genomic_DNA"/>
</dbReference>
<dbReference type="Proteomes" id="UP000789901">
    <property type="component" value="Unassembled WGS sequence"/>
</dbReference>
<keyword evidence="2" id="KW-1185">Reference proteome</keyword>
<feature type="non-terminal residue" evidence="1">
    <location>
        <position position="1"/>
    </location>
</feature>
<sequence length="212" mass="24481">SFEEIYGIQTTKNYRPSLVKSEAKASKLKIKYTMLFSPSAACSKNSSVIVNCTKCEKPHFFFSANKLSKKDKTLLRRFLDTIFYICDMLFHNTCDLLMSILPNQPEVNDNIKNTTNFNKETNQENIDKEDELDQFGSKSSKEEKLDENLKKSSKSAKKSDDIVEEFNTYKKDSINELFFKDFTNDLLLCDAKIKSYTILLEFTQIFASNVDI</sequence>
<comment type="caution">
    <text evidence="1">The sequence shown here is derived from an EMBL/GenBank/DDBJ whole genome shotgun (WGS) entry which is preliminary data.</text>
</comment>
<proteinExistence type="predicted"/>
<accession>A0ABN7X675</accession>
<name>A0ABN7X675_GIGMA</name>
<organism evidence="1 2">
    <name type="scientific">Gigaspora margarita</name>
    <dbReference type="NCBI Taxonomy" id="4874"/>
    <lineage>
        <taxon>Eukaryota</taxon>
        <taxon>Fungi</taxon>
        <taxon>Fungi incertae sedis</taxon>
        <taxon>Mucoromycota</taxon>
        <taxon>Glomeromycotina</taxon>
        <taxon>Glomeromycetes</taxon>
        <taxon>Diversisporales</taxon>
        <taxon>Gigasporaceae</taxon>
        <taxon>Gigaspora</taxon>
    </lineage>
</organism>
<evidence type="ECO:0000313" key="2">
    <source>
        <dbReference type="Proteomes" id="UP000789901"/>
    </source>
</evidence>
<protein>
    <submittedName>
        <fullName evidence="1">43111_t:CDS:1</fullName>
    </submittedName>
</protein>